<dbReference type="GO" id="GO:0016020">
    <property type="term" value="C:membrane"/>
    <property type="evidence" value="ECO:0007669"/>
    <property type="project" value="InterPro"/>
</dbReference>
<proteinExistence type="predicted"/>
<feature type="transmembrane region" description="Helical" evidence="5">
    <location>
        <begin position="20"/>
        <end position="36"/>
    </location>
</feature>
<evidence type="ECO:0000256" key="5">
    <source>
        <dbReference type="SAM" id="Phobius"/>
    </source>
</evidence>
<reference evidence="6" key="1">
    <citation type="submission" date="2018-05" db="EMBL/GenBank/DDBJ databases">
        <title>Draft genome of Mucuna pruriens seed.</title>
        <authorList>
            <person name="Nnadi N.E."/>
            <person name="Vos R."/>
            <person name="Hasami M.H."/>
            <person name="Devisetty U.K."/>
            <person name="Aguiy J.C."/>
        </authorList>
    </citation>
    <scope>NUCLEOTIDE SEQUENCE [LARGE SCALE GENOMIC DNA]</scope>
    <source>
        <strain evidence="6">JCA_2017</strain>
    </source>
</reference>
<comment type="caution">
    <text evidence="6">The sequence shown here is derived from an EMBL/GenBank/DDBJ whole genome shotgun (WGS) entry which is preliminary data.</text>
</comment>
<evidence type="ECO:0000256" key="3">
    <source>
        <dbReference type="ARBA" id="ARBA00022989"/>
    </source>
</evidence>
<dbReference type="SUPFAM" id="SSF103481">
    <property type="entry name" value="Multidrug resistance efflux transporter EmrE"/>
    <property type="match status" value="1"/>
</dbReference>
<evidence type="ECO:0000256" key="1">
    <source>
        <dbReference type="ARBA" id="ARBA00004141"/>
    </source>
</evidence>
<keyword evidence="7" id="KW-1185">Reference proteome</keyword>
<keyword evidence="4 5" id="KW-0472">Membrane</keyword>
<dbReference type="InterPro" id="IPR030184">
    <property type="entry name" value="WAT1-related"/>
</dbReference>
<feature type="transmembrane region" description="Helical" evidence="5">
    <location>
        <begin position="89"/>
        <end position="108"/>
    </location>
</feature>
<dbReference type="AlphaFoldDB" id="A0A371E7P5"/>
<dbReference type="Proteomes" id="UP000257109">
    <property type="component" value="Unassembled WGS sequence"/>
</dbReference>
<evidence type="ECO:0000256" key="2">
    <source>
        <dbReference type="ARBA" id="ARBA00022692"/>
    </source>
</evidence>
<keyword evidence="2 5" id="KW-0812">Transmembrane</keyword>
<dbReference type="OrthoDB" id="1728340at2759"/>
<dbReference type="GO" id="GO:0022857">
    <property type="term" value="F:transmembrane transporter activity"/>
    <property type="evidence" value="ECO:0007669"/>
    <property type="project" value="InterPro"/>
</dbReference>
<protein>
    <submittedName>
        <fullName evidence="6">WAT1-related protein</fullName>
    </submittedName>
</protein>
<evidence type="ECO:0000313" key="6">
    <source>
        <dbReference type="EMBL" id="RDX62055.1"/>
    </source>
</evidence>
<comment type="subcellular location">
    <subcellularLocation>
        <location evidence="1">Membrane</location>
        <topology evidence="1">Multi-pass membrane protein</topology>
    </subcellularLocation>
</comment>
<accession>A0A371E7P5</accession>
<dbReference type="InterPro" id="IPR037185">
    <property type="entry name" value="EmrE-like"/>
</dbReference>
<dbReference type="STRING" id="157652.A0A371E7P5"/>
<feature type="transmembrane region" description="Helical" evidence="5">
    <location>
        <begin position="57"/>
        <end position="77"/>
    </location>
</feature>
<name>A0A371E7P5_MUCPR</name>
<sequence length="109" mass="12263">MSAGNQIGRMRLLFTNIKPYLLMIALQFGMAGNYIFGKDVLNHGMSRFVKSRPKMTLPVFLQIIVLGFLEPVFNQSFNYLGMKYTSASFTSTIVNAVPSFTFLLAVIVR</sequence>
<evidence type="ECO:0000256" key="4">
    <source>
        <dbReference type="ARBA" id="ARBA00023136"/>
    </source>
</evidence>
<dbReference type="EMBL" id="QJKJ01015717">
    <property type="protein sequence ID" value="RDX62055.1"/>
    <property type="molecule type" value="Genomic_DNA"/>
</dbReference>
<evidence type="ECO:0000313" key="7">
    <source>
        <dbReference type="Proteomes" id="UP000257109"/>
    </source>
</evidence>
<dbReference type="PANTHER" id="PTHR31218">
    <property type="entry name" value="WAT1-RELATED PROTEIN"/>
    <property type="match status" value="1"/>
</dbReference>
<organism evidence="6 7">
    <name type="scientific">Mucuna pruriens</name>
    <name type="common">Velvet bean</name>
    <name type="synonym">Dolichos pruriens</name>
    <dbReference type="NCBI Taxonomy" id="157652"/>
    <lineage>
        <taxon>Eukaryota</taxon>
        <taxon>Viridiplantae</taxon>
        <taxon>Streptophyta</taxon>
        <taxon>Embryophyta</taxon>
        <taxon>Tracheophyta</taxon>
        <taxon>Spermatophyta</taxon>
        <taxon>Magnoliopsida</taxon>
        <taxon>eudicotyledons</taxon>
        <taxon>Gunneridae</taxon>
        <taxon>Pentapetalae</taxon>
        <taxon>rosids</taxon>
        <taxon>fabids</taxon>
        <taxon>Fabales</taxon>
        <taxon>Fabaceae</taxon>
        <taxon>Papilionoideae</taxon>
        <taxon>50 kb inversion clade</taxon>
        <taxon>NPAAA clade</taxon>
        <taxon>indigoferoid/millettioid clade</taxon>
        <taxon>Phaseoleae</taxon>
        <taxon>Mucuna</taxon>
    </lineage>
</organism>
<keyword evidence="3 5" id="KW-1133">Transmembrane helix</keyword>
<gene>
    <name evidence="6" type="ORF">CR513_59650</name>
</gene>
<feature type="non-terminal residue" evidence="6">
    <location>
        <position position="1"/>
    </location>
</feature>